<dbReference type="PaxDb" id="4081-Solyc12g026420.1.1"/>
<keyword evidence="4" id="KW-1185">Reference proteome</keyword>
<protein>
    <submittedName>
        <fullName evidence="3">Uncharacterized protein</fullName>
    </submittedName>
</protein>
<sequence length="92" mass="10397">MLRRRRHDQTRRCPSILPFPSPQQQTRDSSGGGGQYRPASSPLYSTSQRGRAAVKAIQRGRAGHQQLRQPCLFSFSLLFLVIGYDVGHIKLF</sequence>
<dbReference type="Proteomes" id="UP000004994">
    <property type="component" value="Chromosome 12"/>
</dbReference>
<dbReference type="InParanoid" id="K4DDR1"/>
<accession>K4DDR1</accession>
<reference evidence="3" key="1">
    <citation type="journal article" date="2012" name="Nature">
        <title>The tomato genome sequence provides insights into fleshy fruit evolution.</title>
        <authorList>
            <consortium name="Tomato Genome Consortium"/>
        </authorList>
    </citation>
    <scope>NUCLEOTIDE SEQUENCE [LARGE SCALE GENOMIC DNA]</scope>
    <source>
        <strain evidence="3">cv. Heinz 1706</strain>
    </source>
</reference>
<evidence type="ECO:0000313" key="3">
    <source>
        <dbReference type="EnsemblPlants" id="Solyc12g026420.1.1"/>
    </source>
</evidence>
<name>K4DDR1_SOLLC</name>
<evidence type="ECO:0000256" key="2">
    <source>
        <dbReference type="SAM" id="Phobius"/>
    </source>
</evidence>
<feature type="region of interest" description="Disordered" evidence="1">
    <location>
        <begin position="1"/>
        <end position="52"/>
    </location>
</feature>
<keyword evidence="2" id="KW-0812">Transmembrane</keyword>
<dbReference type="EnsemblPlants" id="Solyc12g026420.1.1">
    <property type="protein sequence ID" value="Solyc12g026420.1.1"/>
    <property type="gene ID" value="Solyc12g026420.1"/>
</dbReference>
<keyword evidence="2" id="KW-0472">Membrane</keyword>
<dbReference type="Gramene" id="Solyc12g026420.1.1">
    <property type="protein sequence ID" value="Solyc12g026420.1.1"/>
    <property type="gene ID" value="Solyc12g026420.1"/>
</dbReference>
<keyword evidence="2" id="KW-1133">Transmembrane helix</keyword>
<dbReference type="AlphaFoldDB" id="K4DDR1"/>
<organism evidence="3">
    <name type="scientific">Solanum lycopersicum</name>
    <name type="common">Tomato</name>
    <name type="synonym">Lycopersicon esculentum</name>
    <dbReference type="NCBI Taxonomy" id="4081"/>
    <lineage>
        <taxon>Eukaryota</taxon>
        <taxon>Viridiplantae</taxon>
        <taxon>Streptophyta</taxon>
        <taxon>Embryophyta</taxon>
        <taxon>Tracheophyta</taxon>
        <taxon>Spermatophyta</taxon>
        <taxon>Magnoliopsida</taxon>
        <taxon>eudicotyledons</taxon>
        <taxon>Gunneridae</taxon>
        <taxon>Pentapetalae</taxon>
        <taxon>asterids</taxon>
        <taxon>lamiids</taxon>
        <taxon>Solanales</taxon>
        <taxon>Solanaceae</taxon>
        <taxon>Solanoideae</taxon>
        <taxon>Solaneae</taxon>
        <taxon>Solanum</taxon>
        <taxon>Solanum subgen. Lycopersicon</taxon>
    </lineage>
</organism>
<proteinExistence type="predicted"/>
<feature type="transmembrane region" description="Helical" evidence="2">
    <location>
        <begin position="71"/>
        <end position="89"/>
    </location>
</feature>
<evidence type="ECO:0000313" key="4">
    <source>
        <dbReference type="Proteomes" id="UP000004994"/>
    </source>
</evidence>
<dbReference type="HOGENOM" id="CLU_2417444_0_0_1"/>
<evidence type="ECO:0000256" key="1">
    <source>
        <dbReference type="SAM" id="MobiDB-lite"/>
    </source>
</evidence>
<reference evidence="3" key="2">
    <citation type="submission" date="2015-06" db="UniProtKB">
        <authorList>
            <consortium name="EnsemblPlants"/>
        </authorList>
    </citation>
    <scope>IDENTIFICATION</scope>
    <source>
        <strain evidence="3">cv. Heinz 1706</strain>
    </source>
</reference>